<evidence type="ECO:0000313" key="4">
    <source>
        <dbReference type="Proteomes" id="UP000315842"/>
    </source>
</evidence>
<reference evidence="3 4" key="1">
    <citation type="submission" date="2019-06" db="EMBL/GenBank/DDBJ databases">
        <title>Whole genome shotgun sequence of Cellulomonas uda NBRC 3747.</title>
        <authorList>
            <person name="Hosoyama A."/>
            <person name="Uohara A."/>
            <person name="Ohji S."/>
            <person name="Ichikawa N."/>
        </authorList>
    </citation>
    <scope>NUCLEOTIDE SEQUENCE [LARGE SCALE GENOMIC DNA]</scope>
    <source>
        <strain evidence="3 4">NBRC 3747</strain>
    </source>
</reference>
<name>A0A4Y3KAT4_CELUD</name>
<dbReference type="GO" id="GO:0004622">
    <property type="term" value="F:phosphatidylcholine lysophospholipase activity"/>
    <property type="evidence" value="ECO:0007669"/>
    <property type="project" value="TreeGrafter"/>
</dbReference>
<dbReference type="Gene3D" id="3.40.50.1110">
    <property type="entry name" value="SGNH hydrolase"/>
    <property type="match status" value="1"/>
</dbReference>
<dbReference type="EMBL" id="BJLP01000005">
    <property type="protein sequence ID" value="GEA80105.1"/>
    <property type="molecule type" value="Genomic_DNA"/>
</dbReference>
<dbReference type="PANTHER" id="PTHR30383">
    <property type="entry name" value="THIOESTERASE 1/PROTEASE 1/LYSOPHOSPHOLIPASE L1"/>
    <property type="match status" value="1"/>
</dbReference>
<dbReference type="CDD" id="cd01834">
    <property type="entry name" value="SGNH_hydrolase_like_2"/>
    <property type="match status" value="1"/>
</dbReference>
<feature type="region of interest" description="Disordered" evidence="1">
    <location>
        <begin position="1"/>
        <end position="37"/>
    </location>
</feature>
<accession>A0A4Y3KAT4</accession>
<dbReference type="InterPro" id="IPR013830">
    <property type="entry name" value="SGNH_hydro"/>
</dbReference>
<feature type="compositionally biased region" description="Polar residues" evidence="1">
    <location>
        <begin position="9"/>
        <end position="21"/>
    </location>
</feature>
<organism evidence="3 4">
    <name type="scientific">Cellulomonas uda</name>
    <dbReference type="NCBI Taxonomy" id="1714"/>
    <lineage>
        <taxon>Bacteria</taxon>
        <taxon>Bacillati</taxon>
        <taxon>Actinomycetota</taxon>
        <taxon>Actinomycetes</taxon>
        <taxon>Micrococcales</taxon>
        <taxon>Cellulomonadaceae</taxon>
        <taxon>Cellulomonas</taxon>
    </lineage>
</organism>
<dbReference type="Pfam" id="PF13472">
    <property type="entry name" value="Lipase_GDSL_2"/>
    <property type="match status" value="1"/>
</dbReference>
<evidence type="ECO:0000259" key="2">
    <source>
        <dbReference type="Pfam" id="PF13472"/>
    </source>
</evidence>
<evidence type="ECO:0000256" key="1">
    <source>
        <dbReference type="SAM" id="MobiDB-lite"/>
    </source>
</evidence>
<gene>
    <name evidence="3" type="ORF">CUD01_05490</name>
</gene>
<dbReference type="InterPro" id="IPR036514">
    <property type="entry name" value="SGNH_hydro_sf"/>
</dbReference>
<comment type="caution">
    <text evidence="3">The sequence shown here is derived from an EMBL/GenBank/DDBJ whole genome shotgun (WGS) entry which is preliminary data.</text>
</comment>
<evidence type="ECO:0000313" key="3">
    <source>
        <dbReference type="EMBL" id="GEA80105.1"/>
    </source>
</evidence>
<dbReference type="Proteomes" id="UP000315842">
    <property type="component" value="Unassembled WGS sequence"/>
</dbReference>
<feature type="domain" description="SGNH hydrolase-type esterase" evidence="2">
    <location>
        <begin position="66"/>
        <end position="247"/>
    </location>
</feature>
<dbReference type="AlphaFoldDB" id="A0A4Y3KAT4"/>
<dbReference type="PANTHER" id="PTHR30383:SF5">
    <property type="entry name" value="SGNH HYDROLASE-TYPE ESTERASE DOMAIN-CONTAINING PROTEIN"/>
    <property type="match status" value="1"/>
</dbReference>
<proteinExistence type="predicted"/>
<keyword evidence="4" id="KW-1185">Reference proteome</keyword>
<sequence length="262" mass="28924">MVGFEPATFRSQSGRATNLRHTPSREGARATPSLGDASRSPLRVRLWWDVRVPTFFTHADRVLFQGDSITDWGRDRQDPLSLGHGWVAIAAALAGARRPDLGLTFLNRGVGGDTAAMVRDRWERDTLALEPTVISLLVGVNDTWRRYDSGQPTSTREFEEHYRAMLDSARARLDVRFVLVEPFLLPLTPEQEAWREDLDPRIAVVRSLAQEYGTSLLAADLLFAEAIEAAGAAHWTTDGVHLTAAGNGLLAEAWLDELGVPA</sequence>
<dbReference type="SUPFAM" id="SSF52266">
    <property type="entry name" value="SGNH hydrolase"/>
    <property type="match status" value="1"/>
</dbReference>
<protein>
    <submittedName>
        <fullName evidence="3">Lipase</fullName>
    </submittedName>
</protein>
<dbReference type="InterPro" id="IPR051532">
    <property type="entry name" value="Ester_Hydrolysis_Enzymes"/>
</dbReference>